<name>A0ABP8NGA5_9BACT</name>
<evidence type="ECO:0000259" key="6">
    <source>
        <dbReference type="Pfam" id="PF01103"/>
    </source>
</evidence>
<proteinExistence type="predicted"/>
<feature type="domain" description="Bacterial surface antigen (D15)" evidence="6">
    <location>
        <begin position="94"/>
        <end position="364"/>
    </location>
</feature>
<evidence type="ECO:0000313" key="8">
    <source>
        <dbReference type="Proteomes" id="UP001501175"/>
    </source>
</evidence>
<dbReference type="Gene3D" id="2.40.160.50">
    <property type="entry name" value="membrane protein fhac: a member of the omp85/tpsb transporter family"/>
    <property type="match status" value="1"/>
</dbReference>
<comment type="subcellular location">
    <subcellularLocation>
        <location evidence="1">Membrane</location>
    </subcellularLocation>
</comment>
<gene>
    <name evidence="7" type="ORF">GCM10023189_49620</name>
</gene>
<feature type="signal peptide" evidence="5">
    <location>
        <begin position="1"/>
        <end position="26"/>
    </location>
</feature>
<keyword evidence="2" id="KW-1134">Transmembrane beta strand</keyword>
<comment type="caution">
    <text evidence="7">The sequence shown here is derived from an EMBL/GenBank/DDBJ whole genome shotgun (WGS) entry which is preliminary data.</text>
</comment>
<evidence type="ECO:0000256" key="3">
    <source>
        <dbReference type="ARBA" id="ARBA00022692"/>
    </source>
</evidence>
<keyword evidence="8" id="KW-1185">Reference proteome</keyword>
<evidence type="ECO:0000256" key="5">
    <source>
        <dbReference type="SAM" id="SignalP"/>
    </source>
</evidence>
<dbReference type="Pfam" id="PF01103">
    <property type="entry name" value="Omp85"/>
    <property type="match status" value="1"/>
</dbReference>
<feature type="chain" id="PRO_5046455897" evidence="5">
    <location>
        <begin position="27"/>
        <end position="364"/>
    </location>
</feature>
<keyword evidence="4" id="KW-0472">Membrane</keyword>
<accession>A0ABP8NGA5</accession>
<reference evidence="8" key="1">
    <citation type="journal article" date="2019" name="Int. J. Syst. Evol. Microbiol.">
        <title>The Global Catalogue of Microorganisms (GCM) 10K type strain sequencing project: providing services to taxonomists for standard genome sequencing and annotation.</title>
        <authorList>
            <consortium name="The Broad Institute Genomics Platform"/>
            <consortium name="The Broad Institute Genome Sequencing Center for Infectious Disease"/>
            <person name="Wu L."/>
            <person name="Ma J."/>
        </authorList>
    </citation>
    <scope>NUCLEOTIDE SEQUENCE [LARGE SCALE GENOMIC DNA]</scope>
    <source>
        <strain evidence="8">JCM 17927</strain>
    </source>
</reference>
<evidence type="ECO:0000256" key="1">
    <source>
        <dbReference type="ARBA" id="ARBA00004370"/>
    </source>
</evidence>
<sequence>MPKFRFCCFYLLTIFLVNSQTTQAQADTTRSTRSALILPLALRSIETDWSFGLAGSFTFRLSKADTAARTSNLQALALYSVRRQFISVLNGATYFPGERYILNHQLSYSYFPDKFWGLGKLTPDSNEENYIFRQYYIYLHLQRRLVGKLFAGLLYEYQRLLKIDYLAGGLFDRQDVTGRYSYAVSGLGASLTYDTRNNAFASDRGTLMQISFNNFLPALGSDFRYTNVVLDLRKFIPLHRRQVLALQAYGYFTAGEVPLRSLASLGGATNMRGYYDGRYRDKNQLVFQSEYRVPLFWRLGAVVFANAGNVAGRLDELNLHNVKYSYGGGLRFALNKTERLNIRVDYGIGQGTSRGFYFQLGEAF</sequence>
<dbReference type="InterPro" id="IPR039910">
    <property type="entry name" value="D15-like"/>
</dbReference>
<evidence type="ECO:0000256" key="2">
    <source>
        <dbReference type="ARBA" id="ARBA00022452"/>
    </source>
</evidence>
<dbReference type="PANTHER" id="PTHR12815:SF18">
    <property type="entry name" value="SORTING AND ASSEMBLY MACHINERY COMPONENT 50 HOMOLOG"/>
    <property type="match status" value="1"/>
</dbReference>
<keyword evidence="3" id="KW-0812">Transmembrane</keyword>
<evidence type="ECO:0000313" key="7">
    <source>
        <dbReference type="EMBL" id="GAA4466865.1"/>
    </source>
</evidence>
<dbReference type="EMBL" id="BAABHD010000081">
    <property type="protein sequence ID" value="GAA4466865.1"/>
    <property type="molecule type" value="Genomic_DNA"/>
</dbReference>
<evidence type="ECO:0000256" key="4">
    <source>
        <dbReference type="ARBA" id="ARBA00023136"/>
    </source>
</evidence>
<protein>
    <submittedName>
        <fullName evidence="7">BamA/TamA family outer membrane protein</fullName>
    </submittedName>
</protein>
<dbReference type="InterPro" id="IPR000184">
    <property type="entry name" value="Bac_surfAg_D15"/>
</dbReference>
<dbReference type="PANTHER" id="PTHR12815">
    <property type="entry name" value="SORTING AND ASSEMBLY MACHINERY SAMM50 PROTEIN FAMILY MEMBER"/>
    <property type="match status" value="1"/>
</dbReference>
<organism evidence="7 8">
    <name type="scientific">Nibrella saemangeumensis</name>
    <dbReference type="NCBI Taxonomy" id="1084526"/>
    <lineage>
        <taxon>Bacteria</taxon>
        <taxon>Pseudomonadati</taxon>
        <taxon>Bacteroidota</taxon>
        <taxon>Cytophagia</taxon>
        <taxon>Cytophagales</taxon>
        <taxon>Spirosomataceae</taxon>
        <taxon>Nibrella</taxon>
    </lineage>
</organism>
<keyword evidence="5" id="KW-0732">Signal</keyword>
<dbReference type="Proteomes" id="UP001501175">
    <property type="component" value="Unassembled WGS sequence"/>
</dbReference>